<comment type="caution">
    <text evidence="6">The sequence shown here is derived from an EMBL/GenBank/DDBJ whole genome shotgun (WGS) entry which is preliminary data.</text>
</comment>
<organism evidence="6 7">
    <name type="scientific">Vibrio vulnificus</name>
    <dbReference type="NCBI Taxonomy" id="672"/>
    <lineage>
        <taxon>Bacteria</taxon>
        <taxon>Pseudomonadati</taxon>
        <taxon>Pseudomonadota</taxon>
        <taxon>Gammaproteobacteria</taxon>
        <taxon>Vibrionales</taxon>
        <taxon>Vibrionaceae</taxon>
        <taxon>Vibrio</taxon>
    </lineage>
</organism>
<dbReference type="PANTHER" id="PTHR34580">
    <property type="match status" value="1"/>
</dbReference>
<proteinExistence type="predicted"/>
<dbReference type="Proteomes" id="UP000237466">
    <property type="component" value="Unassembled WGS sequence"/>
</dbReference>
<protein>
    <submittedName>
        <fullName evidence="6">Transcriptional regulator</fullName>
    </submittedName>
</protein>
<evidence type="ECO:0000313" key="6">
    <source>
        <dbReference type="EMBL" id="POB49324.1"/>
    </source>
</evidence>
<keyword evidence="3" id="KW-0804">Transcription</keyword>
<evidence type="ECO:0000256" key="2">
    <source>
        <dbReference type="ARBA" id="ARBA00023125"/>
    </source>
</evidence>
<dbReference type="GO" id="GO:0003700">
    <property type="term" value="F:DNA-binding transcription factor activity"/>
    <property type="evidence" value="ECO:0007669"/>
    <property type="project" value="InterPro"/>
</dbReference>
<dbReference type="GO" id="GO:0003677">
    <property type="term" value="F:DNA binding"/>
    <property type="evidence" value="ECO:0007669"/>
    <property type="project" value="UniProtKB-KW"/>
</dbReference>
<keyword evidence="1" id="KW-0805">Transcription regulation</keyword>
<gene>
    <name evidence="6" type="ORF">CRN52_05020</name>
</gene>
<name>A0A2S3R6K3_VIBVL</name>
<dbReference type="AlphaFoldDB" id="A0A2S3R6K3"/>
<sequence>MFCPQPVQRKPYASSMSDKSEKLALRLGDILTRLFMGEVLSPEQLVADYQVSEKTLRRDFNERLVNAPIIRTNEGYRLDPIIRSQGNLNINKVMYDIGLSELLPKHYKLNGHAPVLFKNPHSERTDKFDALFKQLTEVIAAQVVIDLNYNEKPFESVHCYRLVNDRGIWYLAATYCDQLHSYRLRNISQIHLREDKYKPSQKVHEEIHRQGMEWLTPDNAEVLVQVDRDVAPRFLEGTILPHQQLLKELSDGSLLVSSRVSRLSDILPLLKSWIPQVEVLSPVSLKLELIRDLHATLDRYK</sequence>
<dbReference type="PANTHER" id="PTHR34580:SF1">
    <property type="entry name" value="PROTEIN PAFC"/>
    <property type="match status" value="1"/>
</dbReference>
<feature type="domain" description="WCX" evidence="5">
    <location>
        <begin position="221"/>
        <end position="296"/>
    </location>
</feature>
<evidence type="ECO:0000256" key="1">
    <source>
        <dbReference type="ARBA" id="ARBA00023015"/>
    </source>
</evidence>
<dbReference type="Pfam" id="PF25583">
    <property type="entry name" value="WCX"/>
    <property type="match status" value="1"/>
</dbReference>
<accession>A0A2S3R6K3</accession>
<dbReference type="InterPro" id="IPR057727">
    <property type="entry name" value="WCX_dom"/>
</dbReference>
<dbReference type="Pfam" id="PF08220">
    <property type="entry name" value="HTH_DeoR"/>
    <property type="match status" value="1"/>
</dbReference>
<reference evidence="6 7" key="1">
    <citation type="journal article" date="2018" name="Front. Microbiol.">
        <title>Phylogeny of Vibrio vulnificus from the Analysis of the Core-Genome: Implications for Intra-Species Taxonomy.</title>
        <authorList>
            <person name="Roig F.J."/>
            <person name="Gonzalez-Candelas F."/>
            <person name="Sanjuan E."/>
            <person name="Fouz B."/>
            <person name="Feil E.J."/>
            <person name="Llorens C."/>
            <person name="Baker-Austin C."/>
            <person name="Oliver J.D."/>
            <person name="Danin-Poleg Y."/>
            <person name="Gibas C.J."/>
            <person name="Kashi Y."/>
            <person name="Gulig P.A."/>
            <person name="Morrison S.S."/>
            <person name="Amaro C."/>
        </authorList>
    </citation>
    <scope>NUCLEOTIDE SEQUENCE [LARGE SCALE GENOMIC DNA]</scope>
    <source>
        <strain evidence="6 7">CECT4608</strain>
    </source>
</reference>
<dbReference type="PROSITE" id="PS00894">
    <property type="entry name" value="HTH_DEOR_1"/>
    <property type="match status" value="1"/>
</dbReference>
<dbReference type="InterPro" id="IPR018356">
    <property type="entry name" value="Tscrpt_reg_HTH_DeoR_CS"/>
</dbReference>
<dbReference type="EMBL" id="PDGH01000051">
    <property type="protein sequence ID" value="POB49324.1"/>
    <property type="molecule type" value="Genomic_DNA"/>
</dbReference>
<feature type="domain" description="HTH deoR-type" evidence="4">
    <location>
        <begin position="26"/>
        <end position="78"/>
    </location>
</feature>
<dbReference type="PROSITE" id="PS52050">
    <property type="entry name" value="WYL"/>
    <property type="match status" value="1"/>
</dbReference>
<keyword evidence="2" id="KW-0238">DNA-binding</keyword>
<evidence type="ECO:0000259" key="4">
    <source>
        <dbReference type="Pfam" id="PF08220"/>
    </source>
</evidence>
<evidence type="ECO:0000313" key="7">
    <source>
        <dbReference type="Proteomes" id="UP000237466"/>
    </source>
</evidence>
<dbReference type="InterPro" id="IPR001034">
    <property type="entry name" value="DeoR_HTH"/>
</dbReference>
<dbReference type="RefSeq" id="WP_103199915.1">
    <property type="nucleotide sequence ID" value="NZ_PDGH01000051.1"/>
</dbReference>
<dbReference type="InterPro" id="IPR051534">
    <property type="entry name" value="CBASS_pafABC_assoc_protein"/>
</dbReference>
<evidence type="ECO:0000259" key="5">
    <source>
        <dbReference type="Pfam" id="PF25583"/>
    </source>
</evidence>
<evidence type="ECO:0000256" key="3">
    <source>
        <dbReference type="ARBA" id="ARBA00023163"/>
    </source>
</evidence>